<evidence type="ECO:0000313" key="3">
    <source>
        <dbReference type="Proteomes" id="UP000800036"/>
    </source>
</evidence>
<feature type="region of interest" description="Disordered" evidence="1">
    <location>
        <begin position="71"/>
        <end position="120"/>
    </location>
</feature>
<organism evidence="2 3">
    <name type="scientific">Bimuria novae-zelandiae CBS 107.79</name>
    <dbReference type="NCBI Taxonomy" id="1447943"/>
    <lineage>
        <taxon>Eukaryota</taxon>
        <taxon>Fungi</taxon>
        <taxon>Dikarya</taxon>
        <taxon>Ascomycota</taxon>
        <taxon>Pezizomycotina</taxon>
        <taxon>Dothideomycetes</taxon>
        <taxon>Pleosporomycetidae</taxon>
        <taxon>Pleosporales</taxon>
        <taxon>Massarineae</taxon>
        <taxon>Didymosphaeriaceae</taxon>
        <taxon>Bimuria</taxon>
    </lineage>
</organism>
<proteinExistence type="predicted"/>
<dbReference type="EMBL" id="ML976665">
    <property type="protein sequence ID" value="KAF1976956.1"/>
    <property type="molecule type" value="Genomic_DNA"/>
</dbReference>
<dbReference type="Proteomes" id="UP000800036">
    <property type="component" value="Unassembled WGS sequence"/>
</dbReference>
<evidence type="ECO:0000313" key="2">
    <source>
        <dbReference type="EMBL" id="KAF1976956.1"/>
    </source>
</evidence>
<keyword evidence="3" id="KW-1185">Reference proteome</keyword>
<sequence length="120" mass="13755">MHFIRISSHDIRTLAKCRLTIHPWTGSSSTQKPRNPQHPPQPIPPRIRKPIHPRTPFPSISHAVIHHHHHHPWFVPPHRENHHPPSPPPHPYPCAFHHPNSPPRPPSPKHPPSPSPFSSS</sequence>
<name>A0A6A5VPX6_9PLEO</name>
<gene>
    <name evidence="2" type="ORF">BU23DRAFT_16059</name>
</gene>
<protein>
    <submittedName>
        <fullName evidence="2">Uncharacterized protein</fullName>
    </submittedName>
</protein>
<feature type="region of interest" description="Disordered" evidence="1">
    <location>
        <begin position="23"/>
        <end position="59"/>
    </location>
</feature>
<dbReference type="AlphaFoldDB" id="A0A6A5VPX6"/>
<accession>A0A6A5VPX6</accession>
<reference evidence="2" key="1">
    <citation type="journal article" date="2020" name="Stud. Mycol.">
        <title>101 Dothideomycetes genomes: a test case for predicting lifestyles and emergence of pathogens.</title>
        <authorList>
            <person name="Haridas S."/>
            <person name="Albert R."/>
            <person name="Binder M."/>
            <person name="Bloem J."/>
            <person name="Labutti K."/>
            <person name="Salamov A."/>
            <person name="Andreopoulos B."/>
            <person name="Baker S."/>
            <person name="Barry K."/>
            <person name="Bills G."/>
            <person name="Bluhm B."/>
            <person name="Cannon C."/>
            <person name="Castanera R."/>
            <person name="Culley D."/>
            <person name="Daum C."/>
            <person name="Ezra D."/>
            <person name="Gonzalez J."/>
            <person name="Henrissat B."/>
            <person name="Kuo A."/>
            <person name="Liang C."/>
            <person name="Lipzen A."/>
            <person name="Lutzoni F."/>
            <person name="Magnuson J."/>
            <person name="Mondo S."/>
            <person name="Nolan M."/>
            <person name="Ohm R."/>
            <person name="Pangilinan J."/>
            <person name="Park H.-J."/>
            <person name="Ramirez L."/>
            <person name="Alfaro M."/>
            <person name="Sun H."/>
            <person name="Tritt A."/>
            <person name="Yoshinaga Y."/>
            <person name="Zwiers L.-H."/>
            <person name="Turgeon B."/>
            <person name="Goodwin S."/>
            <person name="Spatafora J."/>
            <person name="Crous P."/>
            <person name="Grigoriev I."/>
        </authorList>
    </citation>
    <scope>NUCLEOTIDE SEQUENCE</scope>
    <source>
        <strain evidence="2">CBS 107.79</strain>
    </source>
</reference>
<feature type="compositionally biased region" description="Pro residues" evidence="1">
    <location>
        <begin position="100"/>
        <end position="120"/>
    </location>
</feature>
<feature type="compositionally biased region" description="Pro residues" evidence="1">
    <location>
        <begin position="36"/>
        <end position="45"/>
    </location>
</feature>
<evidence type="ECO:0000256" key="1">
    <source>
        <dbReference type="SAM" id="MobiDB-lite"/>
    </source>
</evidence>